<keyword evidence="3" id="KW-1185">Reference proteome</keyword>
<sequence>MEELFNIEKVLGFCEKVCYFFIVNVLFVISNIPVLLFLLFVGAGQIRECLPLFLVCLIPMAPALSAVMYAMNRLIQGVEGNALRDYKKGYVRDFLQKAELGAGQMLVLLMCWTNIEFFTVQLRCLPLAVLFILLFAVSVLATPNLYMLASRYEMGKVQIAKTAVTLLFVKPVFTLGNIVAFFLILASFEISAGTTVLFMGSAYGFLVMFMNQTVMRQLENM</sequence>
<accession>A0A7X3MKQ8</accession>
<protein>
    <submittedName>
        <fullName evidence="2">DUF624 domain-containing protein</fullName>
    </submittedName>
</protein>
<reference evidence="2 3" key="1">
    <citation type="submission" date="2019-12" db="EMBL/GenBank/DDBJ databases">
        <title>Sporaefaciens musculi gen. nov., sp. nov., a novel bacterium isolated from the caecum of an obese mouse.</title>
        <authorList>
            <person name="Rasmussen T.S."/>
            <person name="Streidl T."/>
            <person name="Hitch T.C.A."/>
            <person name="Wortmann E."/>
            <person name="Deptula P."/>
            <person name="Hansen M."/>
            <person name="Nielsen D.S."/>
            <person name="Clavel T."/>
            <person name="Vogensen F.K."/>
        </authorList>
    </citation>
    <scope>NUCLEOTIDE SEQUENCE [LARGE SCALE GENOMIC DNA]</scope>
    <source>
        <strain evidence="2 3">WCA-9-b2</strain>
    </source>
</reference>
<feature type="transmembrane region" description="Helical" evidence="1">
    <location>
        <begin position="127"/>
        <end position="147"/>
    </location>
</feature>
<proteinExistence type="predicted"/>
<feature type="transmembrane region" description="Helical" evidence="1">
    <location>
        <begin position="159"/>
        <end position="184"/>
    </location>
</feature>
<dbReference type="Proteomes" id="UP000460412">
    <property type="component" value="Unassembled WGS sequence"/>
</dbReference>
<dbReference type="EMBL" id="WUQX01000001">
    <property type="protein sequence ID" value="MXP78134.1"/>
    <property type="molecule type" value="Genomic_DNA"/>
</dbReference>
<dbReference type="AlphaFoldDB" id="A0A7X3MKQ8"/>
<feature type="transmembrane region" description="Helical" evidence="1">
    <location>
        <begin position="190"/>
        <end position="211"/>
    </location>
</feature>
<keyword evidence="1" id="KW-0812">Transmembrane</keyword>
<evidence type="ECO:0000256" key="1">
    <source>
        <dbReference type="SAM" id="Phobius"/>
    </source>
</evidence>
<name>A0A7X3MKQ8_9FIRM</name>
<feature type="transmembrane region" description="Helical" evidence="1">
    <location>
        <begin position="20"/>
        <end position="40"/>
    </location>
</feature>
<feature type="transmembrane region" description="Helical" evidence="1">
    <location>
        <begin position="52"/>
        <end position="71"/>
    </location>
</feature>
<organism evidence="2 3">
    <name type="scientific">Sporofaciens musculi</name>
    <dbReference type="NCBI Taxonomy" id="2681861"/>
    <lineage>
        <taxon>Bacteria</taxon>
        <taxon>Bacillati</taxon>
        <taxon>Bacillota</taxon>
        <taxon>Clostridia</taxon>
        <taxon>Lachnospirales</taxon>
        <taxon>Lachnospiraceae</taxon>
        <taxon>Sporofaciens</taxon>
    </lineage>
</organism>
<evidence type="ECO:0000313" key="2">
    <source>
        <dbReference type="EMBL" id="MXP78134.1"/>
    </source>
</evidence>
<gene>
    <name evidence="2" type="ORF">GN277_23080</name>
</gene>
<dbReference type="RefSeq" id="WP_159754325.1">
    <property type="nucleotide sequence ID" value="NZ_CASSPE010000064.1"/>
</dbReference>
<evidence type="ECO:0000313" key="3">
    <source>
        <dbReference type="Proteomes" id="UP000460412"/>
    </source>
</evidence>
<keyword evidence="1" id="KW-0472">Membrane</keyword>
<keyword evidence="1" id="KW-1133">Transmembrane helix</keyword>
<comment type="caution">
    <text evidence="2">The sequence shown here is derived from an EMBL/GenBank/DDBJ whole genome shotgun (WGS) entry which is preliminary data.</text>
</comment>